<comment type="similarity">
    <text evidence="4">Belongs to the FMN-dependent alpha-hydroxy acid dehydrogenase family.</text>
</comment>
<feature type="binding site" evidence="8">
    <location>
        <position position="297"/>
    </location>
    <ligand>
        <name>glyoxylate</name>
        <dbReference type="ChEBI" id="CHEBI:36655"/>
    </ligand>
</feature>
<feature type="binding site" evidence="8">
    <location>
        <position position="273"/>
    </location>
    <ligand>
        <name>FMN</name>
        <dbReference type="ChEBI" id="CHEBI:58210"/>
    </ligand>
</feature>
<sequence length="407" mass="44722">MANRGISWDPLVHSIQDLKEEGSKRLPKMYRGKYTYTNERVFNAGTADYYNEGAMDLITLRENEEAFNYFKIQPRILVNVDNVDISGEIFGFKTALPLAIGPAAMHKLAHPDGELATSRAAANIGVCMGLSSYATESIENVAAVGKGNPYVMQLSVLKDRNTTLQMLQRAEGHPTHTKEWTIACGYKAVFLTSDVPMLGRRLNEYRNSFILPDDMSWPNLLSDGKSELNGSATRGASGEEVLRRLNHDYDASLDWATAIPWLRKHTKLQIWVKGIYSVDDMQAATEYGVDGVLISNHGGRQLDGVPATIDVLRQCAPVAAGAIPIALDGGIRRGTDIFKALALGASHCFVGRIPIWGLAYNGQEGIELAFKILMHEFKVAMALAGTVSDITRDRISYKKSDGTLARL</sequence>
<feature type="binding site" evidence="8">
    <location>
        <position position="153"/>
    </location>
    <ligand>
        <name>FMN</name>
        <dbReference type="ChEBI" id="CHEBI:58210"/>
    </ligand>
</feature>
<feature type="binding site" evidence="8">
    <location>
        <position position="192"/>
    </location>
    <ligand>
        <name>FMN</name>
        <dbReference type="ChEBI" id="CHEBI:58210"/>
    </ligand>
</feature>
<dbReference type="PIRSF" id="PIRSF000138">
    <property type="entry name" value="Al-hdrx_acd_dh"/>
    <property type="match status" value="1"/>
</dbReference>
<evidence type="ECO:0000256" key="1">
    <source>
        <dbReference type="ARBA" id="ARBA00001917"/>
    </source>
</evidence>
<evidence type="ECO:0000259" key="9">
    <source>
        <dbReference type="PROSITE" id="PS51349"/>
    </source>
</evidence>
<evidence type="ECO:0000256" key="5">
    <source>
        <dbReference type="ARBA" id="ARBA00073420"/>
    </source>
</evidence>
<feature type="binding site" evidence="8">
    <location>
        <begin position="351"/>
        <end position="352"/>
    </location>
    <ligand>
        <name>FMN</name>
        <dbReference type="ChEBI" id="CHEBI:58210"/>
    </ligand>
</feature>
<dbReference type="InterPro" id="IPR012133">
    <property type="entry name" value="Alpha-hydoxy_acid_DH_FMN"/>
</dbReference>
<dbReference type="InterPro" id="IPR037396">
    <property type="entry name" value="FMN_HAD"/>
</dbReference>
<accession>A0A9N9YML5</accession>
<proteinExistence type="inferred from homology"/>
<dbReference type="GO" id="GO:0016491">
    <property type="term" value="F:oxidoreductase activity"/>
    <property type="evidence" value="ECO:0007669"/>
    <property type="project" value="UniProtKB-KW"/>
</dbReference>
<dbReference type="Proteomes" id="UP000696573">
    <property type="component" value="Unassembled WGS sequence"/>
</dbReference>
<dbReference type="InterPro" id="IPR013785">
    <property type="entry name" value="Aldolase_TIM"/>
</dbReference>
<evidence type="ECO:0000313" key="11">
    <source>
        <dbReference type="Proteomes" id="UP000696573"/>
    </source>
</evidence>
<protein>
    <recommendedName>
        <fullName evidence="5">Oxidase FUB9</fullName>
    </recommendedName>
    <alternativeName>
        <fullName evidence="6">Fusaric acid biosynthesis protein 9</fullName>
    </alternativeName>
</protein>
<dbReference type="PROSITE" id="PS00557">
    <property type="entry name" value="FMN_HYDROXY_ACID_DH_1"/>
    <property type="match status" value="1"/>
</dbReference>
<feature type="binding site" evidence="8">
    <location>
        <position position="300"/>
    </location>
    <ligand>
        <name>glyoxylate</name>
        <dbReference type="ChEBI" id="CHEBI:36655"/>
    </ligand>
</feature>
<feature type="active site" description="Proton acceptor" evidence="7">
    <location>
        <position position="297"/>
    </location>
</feature>
<dbReference type="Gene3D" id="3.20.20.70">
    <property type="entry name" value="Aldolase class I"/>
    <property type="match status" value="1"/>
</dbReference>
<evidence type="ECO:0000256" key="7">
    <source>
        <dbReference type="PIRSR" id="PIRSR000138-1"/>
    </source>
</evidence>
<dbReference type="InterPro" id="IPR008259">
    <property type="entry name" value="FMN_hydac_DH_AS"/>
</dbReference>
<name>A0A9N9YML5_9HYPO</name>
<feature type="binding site" evidence="8">
    <location>
        <begin position="328"/>
        <end position="332"/>
    </location>
    <ligand>
        <name>FMN</name>
        <dbReference type="ChEBI" id="CHEBI:58210"/>
    </ligand>
</feature>
<keyword evidence="11" id="KW-1185">Reference proteome</keyword>
<gene>
    <name evidence="10" type="ORF">CRHIZ90672A_00000212</name>
</gene>
<dbReference type="EMBL" id="CABFNQ020000694">
    <property type="protein sequence ID" value="CAH0023802.1"/>
    <property type="molecule type" value="Genomic_DNA"/>
</dbReference>
<feature type="binding site" evidence="8">
    <location>
        <begin position="102"/>
        <end position="104"/>
    </location>
    <ligand>
        <name>FMN</name>
        <dbReference type="ChEBI" id="CHEBI:58210"/>
    </ligand>
</feature>
<dbReference type="GO" id="GO:0005737">
    <property type="term" value="C:cytoplasm"/>
    <property type="evidence" value="ECO:0007669"/>
    <property type="project" value="UniProtKB-ARBA"/>
</dbReference>
<evidence type="ECO:0000256" key="8">
    <source>
        <dbReference type="PIRSR" id="PIRSR000138-2"/>
    </source>
</evidence>
<evidence type="ECO:0000256" key="6">
    <source>
        <dbReference type="ARBA" id="ARBA00083297"/>
    </source>
</evidence>
<dbReference type="InterPro" id="IPR000262">
    <property type="entry name" value="FMN-dep_DH"/>
</dbReference>
<evidence type="ECO:0000256" key="4">
    <source>
        <dbReference type="ARBA" id="ARBA00024042"/>
    </source>
</evidence>
<reference evidence="10" key="1">
    <citation type="submission" date="2021-10" db="EMBL/GenBank/DDBJ databases">
        <authorList>
            <person name="Piombo E."/>
        </authorList>
    </citation>
    <scope>NUCLEOTIDE SEQUENCE</scope>
</reference>
<evidence type="ECO:0000256" key="2">
    <source>
        <dbReference type="ARBA" id="ARBA00004685"/>
    </source>
</evidence>
<dbReference type="PROSITE" id="PS51349">
    <property type="entry name" value="FMN_HYDROXY_ACID_DH_2"/>
    <property type="match status" value="1"/>
</dbReference>
<dbReference type="CDD" id="cd02809">
    <property type="entry name" value="alpha_hydroxyacid_oxid_FMN"/>
    <property type="match status" value="1"/>
</dbReference>
<evidence type="ECO:0000256" key="3">
    <source>
        <dbReference type="ARBA" id="ARBA00023002"/>
    </source>
</evidence>
<evidence type="ECO:0000313" key="10">
    <source>
        <dbReference type="EMBL" id="CAH0023802.1"/>
    </source>
</evidence>
<comment type="caution">
    <text evidence="10">The sequence shown here is derived from an EMBL/GenBank/DDBJ whole genome shotgun (WGS) entry which is preliminary data.</text>
</comment>
<dbReference type="PANTHER" id="PTHR10578">
    <property type="entry name" value="S -2-HYDROXY-ACID OXIDASE-RELATED"/>
    <property type="match status" value="1"/>
</dbReference>
<keyword evidence="8" id="KW-0288">FMN</keyword>
<comment type="cofactor">
    <cofactor evidence="1">
        <name>FMN</name>
        <dbReference type="ChEBI" id="CHEBI:58210"/>
    </cofactor>
</comment>
<dbReference type="FunFam" id="3.20.20.70:FF:000056">
    <property type="entry name" value="hydroxyacid oxidase 2"/>
    <property type="match status" value="1"/>
</dbReference>
<dbReference type="GO" id="GO:0010181">
    <property type="term" value="F:FMN binding"/>
    <property type="evidence" value="ECO:0007669"/>
    <property type="project" value="InterPro"/>
</dbReference>
<dbReference type="AlphaFoldDB" id="A0A9N9YML5"/>
<comment type="pathway">
    <text evidence="2">Mycotoxin biosynthesis.</text>
</comment>
<dbReference type="OrthoDB" id="1925334at2759"/>
<dbReference type="PANTHER" id="PTHR10578:SF149">
    <property type="entry name" value="2-HYDROXYACID OXIDASE 2"/>
    <property type="match status" value="1"/>
</dbReference>
<feature type="domain" description="FMN hydroxy acid dehydrogenase" evidence="9">
    <location>
        <begin position="23"/>
        <end position="402"/>
    </location>
</feature>
<feature type="binding site" evidence="8">
    <location>
        <position position="131"/>
    </location>
    <ligand>
        <name>FMN</name>
        <dbReference type="ChEBI" id="CHEBI:58210"/>
    </ligand>
</feature>
<feature type="binding site" evidence="8">
    <location>
        <position position="295"/>
    </location>
    <ligand>
        <name>FMN</name>
        <dbReference type="ChEBI" id="CHEBI:58210"/>
    </ligand>
</feature>
<keyword evidence="3" id="KW-0560">Oxidoreductase</keyword>
<dbReference type="SUPFAM" id="SSF51395">
    <property type="entry name" value="FMN-linked oxidoreductases"/>
    <property type="match status" value="1"/>
</dbReference>
<organism evidence="10 11">
    <name type="scientific">Clonostachys rhizophaga</name>
    <dbReference type="NCBI Taxonomy" id="160324"/>
    <lineage>
        <taxon>Eukaryota</taxon>
        <taxon>Fungi</taxon>
        <taxon>Dikarya</taxon>
        <taxon>Ascomycota</taxon>
        <taxon>Pezizomycotina</taxon>
        <taxon>Sordariomycetes</taxon>
        <taxon>Hypocreomycetidae</taxon>
        <taxon>Hypocreales</taxon>
        <taxon>Bionectriaceae</taxon>
        <taxon>Clonostachys</taxon>
    </lineage>
</organism>
<feature type="binding site" evidence="8">
    <location>
        <position position="201"/>
    </location>
    <ligand>
        <name>glyoxylate</name>
        <dbReference type="ChEBI" id="CHEBI:36655"/>
    </ligand>
</feature>
<dbReference type="Pfam" id="PF01070">
    <property type="entry name" value="FMN_dh"/>
    <property type="match status" value="1"/>
</dbReference>
<feature type="binding site" evidence="8">
    <location>
        <position position="49"/>
    </location>
    <ligand>
        <name>glyoxylate</name>
        <dbReference type="ChEBI" id="CHEBI:36655"/>
    </ligand>
</feature>
<keyword evidence="8" id="KW-0285">Flavoprotein</keyword>